<dbReference type="InterPro" id="IPR014756">
    <property type="entry name" value="Ig_E-set"/>
</dbReference>
<keyword evidence="5" id="KW-1185">Reference proteome</keyword>
<evidence type="ECO:0000313" key="5">
    <source>
        <dbReference type="Proteomes" id="UP000239203"/>
    </source>
</evidence>
<dbReference type="AlphaFoldDB" id="A0A2S6H084"/>
<accession>A0A2S6H084</accession>
<feature type="transmembrane region" description="Helical" evidence="2">
    <location>
        <begin position="160"/>
        <end position="180"/>
    </location>
</feature>
<dbReference type="PROSITE" id="PS50194">
    <property type="entry name" value="FILAMIN_REPEAT"/>
    <property type="match status" value="1"/>
</dbReference>
<feature type="region of interest" description="Disordered" evidence="1">
    <location>
        <begin position="298"/>
        <end position="318"/>
    </location>
</feature>
<keyword evidence="2" id="KW-1133">Transmembrane helix</keyword>
<evidence type="ECO:0008006" key="6">
    <source>
        <dbReference type="Google" id="ProtNLM"/>
    </source>
</evidence>
<feature type="chain" id="PRO_5039040355" description="Secreted protein" evidence="3">
    <location>
        <begin position="20"/>
        <end position="422"/>
    </location>
</feature>
<evidence type="ECO:0000313" key="4">
    <source>
        <dbReference type="EMBL" id="PPK70894.1"/>
    </source>
</evidence>
<feature type="transmembrane region" description="Helical" evidence="2">
    <location>
        <begin position="135"/>
        <end position="153"/>
    </location>
</feature>
<organism evidence="4 5">
    <name type="scientific">Actinokineospora auranticolor</name>
    <dbReference type="NCBI Taxonomy" id="155976"/>
    <lineage>
        <taxon>Bacteria</taxon>
        <taxon>Bacillati</taxon>
        <taxon>Actinomycetota</taxon>
        <taxon>Actinomycetes</taxon>
        <taxon>Pseudonocardiales</taxon>
        <taxon>Pseudonocardiaceae</taxon>
        <taxon>Actinokineospora</taxon>
    </lineage>
</organism>
<keyword evidence="3" id="KW-0732">Signal</keyword>
<dbReference type="SUPFAM" id="SSF81296">
    <property type="entry name" value="E set domains"/>
    <property type="match status" value="1"/>
</dbReference>
<feature type="compositionally biased region" description="Polar residues" evidence="1">
    <location>
        <begin position="300"/>
        <end position="309"/>
    </location>
</feature>
<evidence type="ECO:0000256" key="2">
    <source>
        <dbReference type="SAM" id="Phobius"/>
    </source>
</evidence>
<evidence type="ECO:0000256" key="1">
    <source>
        <dbReference type="SAM" id="MobiDB-lite"/>
    </source>
</evidence>
<keyword evidence="2" id="KW-0472">Membrane</keyword>
<dbReference type="InterPro" id="IPR017868">
    <property type="entry name" value="Filamin/ABP280_repeat-like"/>
</dbReference>
<name>A0A2S6H084_9PSEU</name>
<evidence type="ECO:0000256" key="3">
    <source>
        <dbReference type="SAM" id="SignalP"/>
    </source>
</evidence>
<feature type="signal peptide" evidence="3">
    <location>
        <begin position="1"/>
        <end position="19"/>
    </location>
</feature>
<comment type="caution">
    <text evidence="4">The sequence shown here is derived from an EMBL/GenBank/DDBJ whole genome shotgun (WGS) entry which is preliminary data.</text>
</comment>
<keyword evidence="2" id="KW-0812">Transmembrane</keyword>
<protein>
    <recommendedName>
        <fullName evidence="6">Secreted protein</fullName>
    </recommendedName>
</protein>
<sequence length="422" mass="43642">MRLVVALVLLLLGGTTAAAADGGPVGADLHVAQTVGERELTVVIRRTDGAPAPLRVDVVAHAGDPGGVIRVRAVPTGARAVSEAAVELRQPGPVGVSLSVDRFGAWELELDDGTHVARIPFTVPERITPAWERTAFGGFVAAGVFLLAALVMAPRGGRKALVPAAGVVASVAVGITAALLSATVGPKAVVDTGRPPVALAVTPDSEAKAGQGVWLSLDWYDAATGRPVDDLLVHHGALVHLAIISPNGTPTHVHPMRVGPGRYRILYKPAEPGRHAMAAEIARAGGGQQQIRAEVEVAPGTSQKSTVDNTGKVDTGAPVAGRPATLTADFGGPDDLQPWLGMRGHLILVGPGETLWAHAHALTSPMAGGQPDESVAAYPAKVSFTFTFPTPGRYRLWFQAERDYRILTLPAVVDVAPGGSPR</sequence>
<proteinExistence type="predicted"/>
<gene>
    <name evidence="4" type="ORF">CLV40_10180</name>
</gene>
<reference evidence="4 5" key="1">
    <citation type="submission" date="2018-02" db="EMBL/GenBank/DDBJ databases">
        <title>Genomic Encyclopedia of Archaeal and Bacterial Type Strains, Phase II (KMG-II): from individual species to whole genera.</title>
        <authorList>
            <person name="Goeker M."/>
        </authorList>
    </citation>
    <scope>NUCLEOTIDE SEQUENCE [LARGE SCALE GENOMIC DNA]</scope>
    <source>
        <strain evidence="4 5">YU 961-1</strain>
    </source>
</reference>
<dbReference type="EMBL" id="PTIX01000001">
    <property type="protein sequence ID" value="PPK70894.1"/>
    <property type="molecule type" value="Genomic_DNA"/>
</dbReference>
<dbReference type="Proteomes" id="UP000239203">
    <property type="component" value="Unassembled WGS sequence"/>
</dbReference>